<dbReference type="InterPro" id="IPR027611">
    <property type="entry name" value="SpoChClust_oxygenase"/>
</dbReference>
<protein>
    <recommendedName>
        <fullName evidence="3">Phytanoyl-CoA dioxygenase</fullName>
    </recommendedName>
</protein>
<organism evidence="1 2">
    <name type="scientific">Candidatus Phaeomarinibacter ectocarpi</name>
    <dbReference type="NCBI Taxonomy" id="1458461"/>
    <lineage>
        <taxon>Bacteria</taxon>
        <taxon>Pseudomonadati</taxon>
        <taxon>Pseudomonadota</taxon>
        <taxon>Alphaproteobacteria</taxon>
        <taxon>Hyphomicrobiales</taxon>
        <taxon>Parvibaculaceae</taxon>
        <taxon>Candidatus Phaeomarinibacter</taxon>
    </lineage>
</organism>
<sequence length="273" mass="31191">MALQTSFFAQDEQDIATEFLEQGYVIRPVDDKEGLDALRLGIVEIACEHLGIDVPNDIDHFLNNFQDHVSIENLNDLRLNTYRKMNAKEWFRPTYYAAGKSKLAALVGNELAMQNRVNLSIQLPDDDSSLLPIHADSFGGETPYQVVQWLPLVDCYKTKTMFILPRPVTERVYADFKKYEGQGLDALFEDVKDELVWLDVPYGSVLIFSPNNLHGGVINVERETRWSMNCRFTGLFTPYRGAEKKLGSYYLPITTRAVTKTGMQYREPSGFQE</sequence>
<dbReference type="KEGG" id="pect:BN1012_Phect1121"/>
<name>X5MLA7_9HYPH</name>
<dbReference type="EMBL" id="HG966617">
    <property type="protein sequence ID" value="CDO59335.1"/>
    <property type="molecule type" value="Genomic_DNA"/>
</dbReference>
<dbReference type="Gene3D" id="2.60.120.620">
    <property type="entry name" value="q2cbj1_9rhob like domain"/>
    <property type="match status" value="1"/>
</dbReference>
<evidence type="ECO:0000313" key="1">
    <source>
        <dbReference type="EMBL" id="CDO59335.1"/>
    </source>
</evidence>
<dbReference type="HOGENOM" id="CLU_1052912_0_0_5"/>
<dbReference type="PATRIC" id="fig|1458461.3.peg.1121"/>
<gene>
    <name evidence="1" type="ORF">BN1012_Phect1121</name>
</gene>
<accession>X5MLA7</accession>
<dbReference type="AlphaFoldDB" id="X5MLA7"/>
<evidence type="ECO:0000313" key="2">
    <source>
        <dbReference type="Proteomes" id="UP000032160"/>
    </source>
</evidence>
<reference evidence="1 2" key="1">
    <citation type="journal article" date="2014" name="Front. Genet.">
        <title>Genome and metabolic network of "Candidatus Phaeomarinobacter ectocarpi" Ec32, a new candidate genus of Alphaproteobacteria frequently associated with brown algae.</title>
        <authorList>
            <person name="Dittami S.M."/>
            <person name="Barbeyron T."/>
            <person name="Boyen C."/>
            <person name="Cambefort J."/>
            <person name="Collet G."/>
            <person name="Delage L."/>
            <person name="Gobet A."/>
            <person name="Groisillier A."/>
            <person name="Leblanc C."/>
            <person name="Michel G."/>
            <person name="Scornet D."/>
            <person name="Siegel A."/>
            <person name="Tapia J.E."/>
            <person name="Tonon T."/>
        </authorList>
    </citation>
    <scope>NUCLEOTIDE SEQUENCE [LARGE SCALE GENOMIC DNA]</scope>
    <source>
        <strain evidence="1 2">Ec32</strain>
    </source>
</reference>
<proteinExistence type="predicted"/>
<dbReference type="RefSeq" id="WP_043950019.1">
    <property type="nucleotide sequence ID" value="NZ_HG966617.1"/>
</dbReference>
<dbReference type="STRING" id="1458461.BN1012_Phect1121"/>
<dbReference type="SUPFAM" id="SSF51197">
    <property type="entry name" value="Clavaminate synthase-like"/>
    <property type="match status" value="1"/>
</dbReference>
<dbReference type="Proteomes" id="UP000032160">
    <property type="component" value="Chromosome I"/>
</dbReference>
<dbReference type="NCBIfam" id="TIGR04324">
    <property type="entry name" value="SpoChoClust_2"/>
    <property type="match status" value="1"/>
</dbReference>
<keyword evidence="2" id="KW-1185">Reference proteome</keyword>
<dbReference type="OrthoDB" id="583574at2"/>
<evidence type="ECO:0008006" key="3">
    <source>
        <dbReference type="Google" id="ProtNLM"/>
    </source>
</evidence>